<evidence type="ECO:0000313" key="8">
    <source>
        <dbReference type="Proteomes" id="UP000694680"/>
    </source>
</evidence>
<accession>A0A8C5DKG7</accession>
<comment type="function">
    <text evidence="4">Required for assembly of dynein regulatory complex (DRC) and inner dynein arm (IDA) complexes, which are responsible for ciliary beat regulation, thereby playing a central role in motility in cilia and flagella. Probably acts together with CCDC40 to form a molecular ruler that determines the 96 nanometer (nm) repeat length and arrangements of components in cilia and flagella. Not required for outer dynein arm complexes assembly.</text>
</comment>
<keyword evidence="3 5" id="KW-0175">Coiled coil</keyword>
<dbReference type="Pfam" id="PF24161">
    <property type="entry name" value="CCDC39"/>
    <property type="match status" value="1"/>
</dbReference>
<reference evidence="7" key="2">
    <citation type="submission" date="2025-08" db="UniProtKB">
        <authorList>
            <consortium name="Ensembl"/>
        </authorList>
    </citation>
    <scope>IDENTIFICATION</scope>
</reference>
<evidence type="ECO:0000313" key="7">
    <source>
        <dbReference type="Ensembl" id="ENSGWIP00000008208.1"/>
    </source>
</evidence>
<dbReference type="GO" id="GO:0060287">
    <property type="term" value="P:epithelial cilium movement involved in determination of left/right asymmetry"/>
    <property type="evidence" value="ECO:0007669"/>
    <property type="project" value="TreeGrafter"/>
</dbReference>
<feature type="region of interest" description="Disordered" evidence="6">
    <location>
        <begin position="909"/>
        <end position="942"/>
    </location>
</feature>
<evidence type="ECO:0000256" key="2">
    <source>
        <dbReference type="ARBA" id="ARBA00016725"/>
    </source>
</evidence>
<reference evidence="7" key="3">
    <citation type="submission" date="2025-09" db="UniProtKB">
        <authorList>
            <consortium name="Ensembl"/>
        </authorList>
    </citation>
    <scope>IDENTIFICATION</scope>
</reference>
<dbReference type="AlphaFoldDB" id="A0A8C5DKG7"/>
<dbReference type="PANTHER" id="PTHR18962">
    <property type="entry name" value="COILED-COIL DOMAIN-CONTAINING PROTEIN 39"/>
    <property type="match status" value="1"/>
</dbReference>
<feature type="coiled-coil region" evidence="5">
    <location>
        <begin position="172"/>
        <end position="206"/>
    </location>
</feature>
<dbReference type="InterPro" id="IPR033290">
    <property type="entry name" value="CCDC39"/>
</dbReference>
<evidence type="ECO:0000256" key="6">
    <source>
        <dbReference type="SAM" id="MobiDB-lite"/>
    </source>
</evidence>
<evidence type="ECO:0000256" key="4">
    <source>
        <dbReference type="ARBA" id="ARBA00045182"/>
    </source>
</evidence>
<evidence type="ECO:0000256" key="1">
    <source>
        <dbReference type="ARBA" id="ARBA00005805"/>
    </source>
</evidence>
<feature type="coiled-coil region" evidence="5">
    <location>
        <begin position="474"/>
        <end position="522"/>
    </location>
</feature>
<evidence type="ECO:0000256" key="5">
    <source>
        <dbReference type="SAM" id="Coils"/>
    </source>
</evidence>
<sequence length="942" mass="108712">SLTESLKFFPLPDLNVLNTALLKEICETQRELLKLDTKLEKNKVKIQSTEQLMQKVKEINKDTHTLIKVKEGENDVENHFIALKNGTKDHLAQKSAKTMEELQSLTERETKLKDGIFKSKQKLEMCRRQKNWDQQTMDAFLKESAQKHEGSMALMKYAHQDNMRIKSLTGAIEKETMDVSEHRKALDKAKNDNKSAQIALDKAKDNMHQALVGTQQFFYHLENSSKQMEQPDAEMQKCAQVLVQTRQEVGKRELTLSECKHLLNTQKNHNKETERRLMLAKEQAMELQQHLDTEDGNLHQLQSELSNCQNEVNKSTSEVKSLKARVSQIKKEKGENDDRSEEIYTSYSCIGALGQMLQVLTQTTLSETESNAQMKQFLTYEQQAVNELDLQLRVRRQKLIDSKQHLEDAKASEKSLTIKVSESKSTITILEEKCKKEEEEQRTLKKIAFQHNSEIAALKNILVQLQGNDSPDAKQMMKVKIAELTKDLEEKQKTAKNITNAIKESDREIKRLNGDKQKSEGKKDDLFNKNKELLILCDLTENDLMRLRLMNQEKLVQTQHAKTATERLHHLLHKKTKSMHSSEIKKLDLLKAMKERELEIQAEKEMLSRQLHITEQETHKLRLELNERLHKLDLMKNRCEILVSSILPEVEADEAQAYCITKFEQEKEELMQKQYALDAQIQKVELENKALENTNLLWQHRTSTIRQHFNQVDETRPEYQEKLSLKEQLKEVQDVLKSKEREIQHLQTDIQEKEKALQSVQHDQQEVNNQITVKRHLLAKLQKQAHVQQESINRLKKQCAKLTKEIRQAENTQEEILEEKHIRLMEAKQFSKKIDQMLTEAKKKCPDLGPVLEGYFQQANILFPSPSPAQGSQQTSRASFGVNLRAPASSINNGPRSSVQSAATLKTVTLSFNPPSPPNITSGRPSTAGRKSKKTITKKKLP</sequence>
<dbReference type="GO" id="GO:0005576">
    <property type="term" value="C:extracellular region"/>
    <property type="evidence" value="ECO:0007669"/>
    <property type="project" value="GOC"/>
</dbReference>
<reference evidence="7" key="1">
    <citation type="submission" date="2020-06" db="EMBL/GenBank/DDBJ databases">
        <authorList>
            <consortium name="Wellcome Sanger Institute Data Sharing"/>
        </authorList>
    </citation>
    <scope>NUCLEOTIDE SEQUENCE [LARGE SCALE GENOMIC DNA]</scope>
</reference>
<keyword evidence="8" id="KW-1185">Reference proteome</keyword>
<feature type="compositionally biased region" description="Basic residues" evidence="6">
    <location>
        <begin position="930"/>
        <end position="942"/>
    </location>
</feature>
<dbReference type="Proteomes" id="UP000694680">
    <property type="component" value="Chromosome 10"/>
</dbReference>
<feature type="coiled-coil region" evidence="5">
    <location>
        <begin position="722"/>
        <end position="819"/>
    </location>
</feature>
<name>A0A8C5DKG7_GOUWI</name>
<protein>
    <recommendedName>
        <fullName evidence="2">Coiled-coil domain-containing protein 39</fullName>
    </recommendedName>
</protein>
<dbReference type="Ensembl" id="ENSGWIT00000009167.1">
    <property type="protein sequence ID" value="ENSGWIP00000008208.1"/>
    <property type="gene ID" value="ENSGWIG00000004839.1"/>
</dbReference>
<dbReference type="PANTHER" id="PTHR18962:SF0">
    <property type="entry name" value="COILED-COIL DOMAIN-CONTAINING PROTEIN 39"/>
    <property type="match status" value="1"/>
</dbReference>
<proteinExistence type="inferred from homology"/>
<feature type="compositionally biased region" description="Polar residues" evidence="6">
    <location>
        <begin position="909"/>
        <end position="925"/>
    </location>
</feature>
<organism evidence="7 8">
    <name type="scientific">Gouania willdenowi</name>
    <name type="common">Blunt-snouted clingfish</name>
    <name type="synonym">Lepadogaster willdenowi</name>
    <dbReference type="NCBI Taxonomy" id="441366"/>
    <lineage>
        <taxon>Eukaryota</taxon>
        <taxon>Metazoa</taxon>
        <taxon>Chordata</taxon>
        <taxon>Craniata</taxon>
        <taxon>Vertebrata</taxon>
        <taxon>Euteleostomi</taxon>
        <taxon>Actinopterygii</taxon>
        <taxon>Neopterygii</taxon>
        <taxon>Teleostei</taxon>
        <taxon>Neoteleostei</taxon>
        <taxon>Acanthomorphata</taxon>
        <taxon>Ovalentaria</taxon>
        <taxon>Blenniimorphae</taxon>
        <taxon>Blenniiformes</taxon>
        <taxon>Gobiesocoidei</taxon>
        <taxon>Gobiesocidae</taxon>
        <taxon>Gobiesocinae</taxon>
        <taxon>Gouania</taxon>
    </lineage>
</organism>
<dbReference type="GO" id="GO:0005930">
    <property type="term" value="C:axoneme"/>
    <property type="evidence" value="ECO:0007669"/>
    <property type="project" value="InterPro"/>
</dbReference>
<dbReference type="GO" id="GO:0060285">
    <property type="term" value="P:cilium-dependent cell motility"/>
    <property type="evidence" value="ECO:0007669"/>
    <property type="project" value="TreeGrafter"/>
</dbReference>
<dbReference type="GO" id="GO:0036159">
    <property type="term" value="P:inner dynein arm assembly"/>
    <property type="evidence" value="ECO:0007669"/>
    <property type="project" value="InterPro"/>
</dbReference>
<feature type="coiled-coil region" evidence="5">
    <location>
        <begin position="263"/>
        <end position="332"/>
    </location>
</feature>
<evidence type="ECO:0000256" key="3">
    <source>
        <dbReference type="ARBA" id="ARBA00023054"/>
    </source>
</evidence>
<comment type="similarity">
    <text evidence="1">Belongs to the CCDC39 family.</text>
</comment>
<feature type="coiled-coil region" evidence="5">
    <location>
        <begin position="420"/>
        <end position="447"/>
    </location>
</feature>